<sequence length="30" mass="3450">MHTGVIFIDVKNAYNSVKVDIIEKKQQETT</sequence>
<dbReference type="EnsemblMetazoa" id="AQUA014595-RA">
    <property type="protein sequence ID" value="AQUA014595-PA"/>
    <property type="gene ID" value="AQUA014595"/>
</dbReference>
<dbReference type="VEuPathDB" id="VectorBase:AQUA014595"/>
<evidence type="ECO:0000313" key="2">
    <source>
        <dbReference type="Proteomes" id="UP000076407"/>
    </source>
</evidence>
<evidence type="ECO:0000313" key="1">
    <source>
        <dbReference type="EnsemblMetazoa" id="AQUA014595-PA"/>
    </source>
</evidence>
<proteinExistence type="predicted"/>
<protein>
    <submittedName>
        <fullName evidence="1">Uncharacterized protein</fullName>
    </submittedName>
</protein>
<dbReference type="AlphaFoldDB" id="A0A182XRX6"/>
<name>A0A182XRX6_ANOQN</name>
<reference evidence="1" key="1">
    <citation type="submission" date="2020-05" db="UniProtKB">
        <authorList>
            <consortium name="EnsemblMetazoa"/>
        </authorList>
    </citation>
    <scope>IDENTIFICATION</scope>
    <source>
        <strain evidence="1">SANGQUA</strain>
    </source>
</reference>
<keyword evidence="2" id="KW-1185">Reference proteome</keyword>
<accession>A0A182XRX6</accession>
<dbReference type="Proteomes" id="UP000076407">
    <property type="component" value="Unassembled WGS sequence"/>
</dbReference>
<organism evidence="1 2">
    <name type="scientific">Anopheles quadriannulatus</name>
    <name type="common">Mosquito</name>
    <dbReference type="NCBI Taxonomy" id="34691"/>
    <lineage>
        <taxon>Eukaryota</taxon>
        <taxon>Metazoa</taxon>
        <taxon>Ecdysozoa</taxon>
        <taxon>Arthropoda</taxon>
        <taxon>Hexapoda</taxon>
        <taxon>Insecta</taxon>
        <taxon>Pterygota</taxon>
        <taxon>Neoptera</taxon>
        <taxon>Endopterygota</taxon>
        <taxon>Diptera</taxon>
        <taxon>Nematocera</taxon>
        <taxon>Culicoidea</taxon>
        <taxon>Culicidae</taxon>
        <taxon>Anophelinae</taxon>
        <taxon>Anopheles</taxon>
    </lineage>
</organism>